<keyword evidence="3" id="KW-1185">Reference proteome</keyword>
<protein>
    <recommendedName>
        <fullName evidence="4">Cell cycle checkpoint control protein RAD9A</fullName>
    </recommendedName>
</protein>
<dbReference type="GO" id="GO:0071479">
    <property type="term" value="P:cellular response to ionizing radiation"/>
    <property type="evidence" value="ECO:0007669"/>
    <property type="project" value="TreeGrafter"/>
</dbReference>
<dbReference type="Pfam" id="PF04139">
    <property type="entry name" value="Rad9"/>
    <property type="match status" value="1"/>
</dbReference>
<feature type="region of interest" description="Disordered" evidence="1">
    <location>
        <begin position="347"/>
        <end position="387"/>
    </location>
</feature>
<feature type="compositionally biased region" description="Polar residues" evidence="1">
    <location>
        <begin position="442"/>
        <end position="456"/>
    </location>
</feature>
<dbReference type="Proteomes" id="UP000559027">
    <property type="component" value="Unassembled WGS sequence"/>
</dbReference>
<dbReference type="OrthoDB" id="60092at2759"/>
<feature type="region of interest" description="Disordered" evidence="1">
    <location>
        <begin position="433"/>
        <end position="492"/>
    </location>
</feature>
<feature type="region of interest" description="Disordered" evidence="1">
    <location>
        <begin position="300"/>
        <end position="324"/>
    </location>
</feature>
<evidence type="ECO:0000256" key="1">
    <source>
        <dbReference type="SAM" id="MobiDB-lite"/>
    </source>
</evidence>
<dbReference type="GO" id="GO:0030896">
    <property type="term" value="C:checkpoint clamp complex"/>
    <property type="evidence" value="ECO:0007669"/>
    <property type="project" value="InterPro"/>
</dbReference>
<dbReference type="SUPFAM" id="SSF55979">
    <property type="entry name" value="DNA clamp"/>
    <property type="match status" value="1"/>
</dbReference>
<evidence type="ECO:0000313" key="2">
    <source>
        <dbReference type="EMBL" id="KAF5351682.1"/>
    </source>
</evidence>
<feature type="compositionally biased region" description="Polar residues" evidence="1">
    <location>
        <begin position="300"/>
        <end position="314"/>
    </location>
</feature>
<dbReference type="AlphaFoldDB" id="A0A8H5D3T3"/>
<evidence type="ECO:0000313" key="3">
    <source>
        <dbReference type="Proteomes" id="UP000559027"/>
    </source>
</evidence>
<dbReference type="InterPro" id="IPR046938">
    <property type="entry name" value="DNA_clamp_sf"/>
</dbReference>
<dbReference type="PANTHER" id="PTHR15237:SF0">
    <property type="entry name" value="CELL CYCLE CHECKPOINT CONTROL PROTEIN"/>
    <property type="match status" value="1"/>
</dbReference>
<dbReference type="InterPro" id="IPR007268">
    <property type="entry name" value="Rad9/Ddc1"/>
</dbReference>
<dbReference type="PANTHER" id="PTHR15237">
    <property type="entry name" value="DNA REPAIR PROTEIN RAD9"/>
    <property type="match status" value="1"/>
</dbReference>
<organism evidence="2 3">
    <name type="scientific">Leucocoprinus leucothites</name>
    <dbReference type="NCBI Taxonomy" id="201217"/>
    <lineage>
        <taxon>Eukaryota</taxon>
        <taxon>Fungi</taxon>
        <taxon>Dikarya</taxon>
        <taxon>Basidiomycota</taxon>
        <taxon>Agaricomycotina</taxon>
        <taxon>Agaricomycetes</taxon>
        <taxon>Agaricomycetidae</taxon>
        <taxon>Agaricales</taxon>
        <taxon>Agaricineae</taxon>
        <taxon>Agaricaceae</taxon>
        <taxon>Leucocoprinus</taxon>
    </lineage>
</organism>
<dbReference type="GO" id="GO:0000076">
    <property type="term" value="P:DNA replication checkpoint signaling"/>
    <property type="evidence" value="ECO:0007669"/>
    <property type="project" value="TreeGrafter"/>
</dbReference>
<dbReference type="GO" id="GO:0006281">
    <property type="term" value="P:DNA repair"/>
    <property type="evidence" value="ECO:0007669"/>
    <property type="project" value="TreeGrafter"/>
</dbReference>
<reference evidence="2 3" key="1">
    <citation type="journal article" date="2020" name="ISME J.">
        <title>Uncovering the hidden diversity of litter-decomposition mechanisms in mushroom-forming fungi.</title>
        <authorList>
            <person name="Floudas D."/>
            <person name="Bentzer J."/>
            <person name="Ahren D."/>
            <person name="Johansson T."/>
            <person name="Persson P."/>
            <person name="Tunlid A."/>
        </authorList>
    </citation>
    <scope>NUCLEOTIDE SEQUENCE [LARGE SCALE GENOMIC DNA]</scope>
    <source>
        <strain evidence="2 3">CBS 146.42</strain>
    </source>
</reference>
<dbReference type="Gene3D" id="3.70.10.10">
    <property type="match status" value="1"/>
</dbReference>
<name>A0A8H5D3T3_9AGAR</name>
<comment type="caution">
    <text evidence="2">The sequence shown here is derived from an EMBL/GenBank/DDBJ whole genome shotgun (WGS) entry which is preliminary data.</text>
</comment>
<gene>
    <name evidence="2" type="ORF">D9756_007695</name>
</gene>
<proteinExistence type="predicted"/>
<feature type="compositionally biased region" description="Low complexity" evidence="1">
    <location>
        <begin position="369"/>
        <end position="379"/>
    </location>
</feature>
<dbReference type="EMBL" id="JAACJO010000012">
    <property type="protein sequence ID" value="KAF5351682.1"/>
    <property type="molecule type" value="Genomic_DNA"/>
</dbReference>
<evidence type="ECO:0008006" key="4">
    <source>
        <dbReference type="Google" id="ProtNLM"/>
    </source>
</evidence>
<sequence length="492" mass="54790">MQAALDASSLKPFTRAISCLARYGDELTICAYPDYFSLSATNSAKSAYCRFKYEKEFFSRYRVGKPRRKGEVDEGDLEEIQMVKAQLLAKNLLSVLKHRTVEKAVERCELSIVEGSDSDAESDEETDSLESKLVIRFLCKHGVVKTHRLVLSTPTTLMAPGVPDTPNQARVNIGPTALRNMLEHFPMNKGAKADPQLIWSFDNENVSLKTCESSMDKGKGQISTELTISAEEFDAYDIYTSPIIIAFHLREFNATIAYADSMTLSLDMRFTDTLTPLFIDVEGDCTQGLFVIATSQPPGVPIPTSQSSYRPMSSNKKREREETPVDINRPKRTMKIVQKVEIDAADKNISQSRHASRVPWSMPPPSLPGPSSLRLPPASVHQLSQRHIPLKRKEEPLFLPSSQLSAAENKVLKEAGFGDIETLEDLNALLEGEGEEVEFPPSQVQNPPSSKQNQGRNDPAVERNSESTDFVDDMDFGPTQATQRGFHPLFND</sequence>
<accession>A0A8H5D3T3</accession>
<dbReference type="GO" id="GO:0031573">
    <property type="term" value="P:mitotic intra-S DNA damage checkpoint signaling"/>
    <property type="evidence" value="ECO:0007669"/>
    <property type="project" value="TreeGrafter"/>
</dbReference>